<dbReference type="RefSeq" id="WP_248357051.1">
    <property type="nucleotide sequence ID" value="NZ_AP025591.1"/>
</dbReference>
<evidence type="ECO:0000313" key="3">
    <source>
        <dbReference type="Proteomes" id="UP001162891"/>
    </source>
</evidence>
<dbReference type="InterPro" id="IPR009875">
    <property type="entry name" value="PilZ_domain"/>
</dbReference>
<name>A0ABN6N079_9BACT</name>
<dbReference type="Pfam" id="PF07238">
    <property type="entry name" value="PilZ"/>
    <property type="match status" value="1"/>
</dbReference>
<reference evidence="3" key="1">
    <citation type="journal article" date="2022" name="Int. J. Syst. Evol. Microbiol.">
        <title>Anaeromyxobacter oryzae sp. nov., Anaeromyxobacter diazotrophicus sp. nov. and Anaeromyxobacter paludicola sp. nov., isolated from paddy soils.</title>
        <authorList>
            <person name="Itoh H."/>
            <person name="Xu Z."/>
            <person name="Mise K."/>
            <person name="Masuda Y."/>
            <person name="Ushijima N."/>
            <person name="Hayakawa C."/>
            <person name="Shiratori Y."/>
            <person name="Senoo K."/>
        </authorList>
    </citation>
    <scope>NUCLEOTIDE SEQUENCE [LARGE SCALE GENOMIC DNA]</scope>
    <source>
        <strain evidence="3">Red232</strain>
    </source>
</reference>
<dbReference type="SUPFAM" id="SSF141371">
    <property type="entry name" value="PilZ domain-like"/>
    <property type="match status" value="1"/>
</dbReference>
<dbReference type="Gene3D" id="2.40.10.220">
    <property type="entry name" value="predicted glycosyltransferase like domains"/>
    <property type="match status" value="1"/>
</dbReference>
<evidence type="ECO:0000259" key="1">
    <source>
        <dbReference type="Pfam" id="PF07238"/>
    </source>
</evidence>
<proteinExistence type="predicted"/>
<dbReference type="EMBL" id="AP025591">
    <property type="protein sequence ID" value="BDG06624.1"/>
    <property type="molecule type" value="Genomic_DNA"/>
</dbReference>
<feature type="domain" description="PilZ" evidence="1">
    <location>
        <begin position="18"/>
        <end position="115"/>
    </location>
</feature>
<dbReference type="Proteomes" id="UP001162891">
    <property type="component" value="Chromosome"/>
</dbReference>
<gene>
    <name evidence="2" type="ORF">AMOR_56200</name>
</gene>
<keyword evidence="3" id="KW-1185">Reference proteome</keyword>
<sequence length="124" mass="13727">MLWGRREARKVEAGPVTERRGAPRLDKVFRVYLEGDRGCGLGIARNISEGGMFVETRAPQPIGTQVKITFPSESGDMIAVAEVRYVCHLLGRAPAAERGPLAMRGMGIRFLYFELEPESALQVH</sequence>
<accession>A0ABN6N079</accession>
<organism evidence="2 3">
    <name type="scientific">Anaeromyxobacter oryzae</name>
    <dbReference type="NCBI Taxonomy" id="2918170"/>
    <lineage>
        <taxon>Bacteria</taxon>
        <taxon>Pseudomonadati</taxon>
        <taxon>Myxococcota</taxon>
        <taxon>Myxococcia</taxon>
        <taxon>Myxococcales</taxon>
        <taxon>Cystobacterineae</taxon>
        <taxon>Anaeromyxobacteraceae</taxon>
        <taxon>Anaeromyxobacter</taxon>
    </lineage>
</organism>
<evidence type="ECO:0000313" key="2">
    <source>
        <dbReference type="EMBL" id="BDG06624.1"/>
    </source>
</evidence>
<protein>
    <recommendedName>
        <fullName evidence="1">PilZ domain-containing protein</fullName>
    </recommendedName>
</protein>